<dbReference type="SMART" id="SM00304">
    <property type="entry name" value="HAMP"/>
    <property type="match status" value="1"/>
</dbReference>
<dbReference type="Gene3D" id="1.10.287.950">
    <property type="entry name" value="Methyl-accepting chemotaxis protein"/>
    <property type="match status" value="1"/>
</dbReference>
<dbReference type="SMART" id="SM00283">
    <property type="entry name" value="MA"/>
    <property type="match status" value="1"/>
</dbReference>
<feature type="transmembrane region" description="Helical" evidence="8">
    <location>
        <begin position="197"/>
        <end position="218"/>
    </location>
</feature>
<proteinExistence type="inferred from homology"/>
<evidence type="ECO:0000259" key="10">
    <source>
        <dbReference type="PROSITE" id="PS50885"/>
    </source>
</evidence>
<dbReference type="PROSITE" id="PS50885">
    <property type="entry name" value="HAMP"/>
    <property type="match status" value="1"/>
</dbReference>
<comment type="similarity">
    <text evidence="6">Belongs to the methyl-accepting chemotaxis (MCP) protein family.</text>
</comment>
<evidence type="ECO:0000256" key="7">
    <source>
        <dbReference type="PROSITE-ProRule" id="PRU00284"/>
    </source>
</evidence>
<dbReference type="SUPFAM" id="SSF58104">
    <property type="entry name" value="Methyl-accepting chemotaxis protein (MCP) signaling domain"/>
    <property type="match status" value="1"/>
</dbReference>
<comment type="subcellular location">
    <subcellularLocation>
        <location evidence="1">Membrane</location>
        <topology evidence="1">Multi-pass membrane protein</topology>
    </subcellularLocation>
</comment>
<dbReference type="Pfam" id="PF00015">
    <property type="entry name" value="MCPsignal"/>
    <property type="match status" value="1"/>
</dbReference>
<dbReference type="GO" id="GO:0016020">
    <property type="term" value="C:membrane"/>
    <property type="evidence" value="ECO:0007669"/>
    <property type="project" value="UniProtKB-SubCell"/>
</dbReference>
<dbReference type="Proteomes" id="UP000321787">
    <property type="component" value="Unassembled WGS sequence"/>
</dbReference>
<evidence type="ECO:0000256" key="1">
    <source>
        <dbReference type="ARBA" id="ARBA00004141"/>
    </source>
</evidence>
<dbReference type="FunFam" id="1.10.287.950:FF:000001">
    <property type="entry name" value="Methyl-accepting chemotaxis sensory transducer"/>
    <property type="match status" value="1"/>
</dbReference>
<dbReference type="InterPro" id="IPR004089">
    <property type="entry name" value="MCPsignal_dom"/>
</dbReference>
<dbReference type="PROSITE" id="PS50111">
    <property type="entry name" value="CHEMOTAXIS_TRANSDUC_2"/>
    <property type="match status" value="1"/>
</dbReference>
<keyword evidence="3 8" id="KW-1133">Transmembrane helix</keyword>
<organism evidence="11 12">
    <name type="scientific">Aliivibrio fischeri</name>
    <name type="common">Vibrio fischeri</name>
    <dbReference type="NCBI Taxonomy" id="668"/>
    <lineage>
        <taxon>Bacteria</taxon>
        <taxon>Pseudomonadati</taxon>
        <taxon>Pseudomonadota</taxon>
        <taxon>Gammaproteobacteria</taxon>
        <taxon>Vibrionales</taxon>
        <taxon>Vibrionaceae</taxon>
        <taxon>Aliivibrio</taxon>
    </lineage>
</organism>
<evidence type="ECO:0000256" key="5">
    <source>
        <dbReference type="ARBA" id="ARBA00023224"/>
    </source>
</evidence>
<dbReference type="GO" id="GO:0006935">
    <property type="term" value="P:chemotaxis"/>
    <property type="evidence" value="ECO:0007669"/>
    <property type="project" value="UniProtKB-ARBA"/>
</dbReference>
<dbReference type="GO" id="GO:0007165">
    <property type="term" value="P:signal transduction"/>
    <property type="evidence" value="ECO:0007669"/>
    <property type="project" value="UniProtKB-KW"/>
</dbReference>
<evidence type="ECO:0000259" key="9">
    <source>
        <dbReference type="PROSITE" id="PS50111"/>
    </source>
</evidence>
<dbReference type="PANTHER" id="PTHR32089">
    <property type="entry name" value="METHYL-ACCEPTING CHEMOTAXIS PROTEIN MCPB"/>
    <property type="match status" value="1"/>
</dbReference>
<evidence type="ECO:0000313" key="11">
    <source>
        <dbReference type="EMBL" id="GEK15632.1"/>
    </source>
</evidence>
<dbReference type="CDD" id="cd11386">
    <property type="entry name" value="MCP_signal"/>
    <property type="match status" value="1"/>
</dbReference>
<keyword evidence="4 8" id="KW-0472">Membrane</keyword>
<evidence type="ECO:0000313" key="12">
    <source>
        <dbReference type="Proteomes" id="UP000321787"/>
    </source>
</evidence>
<accession>A0A510ULW3</accession>
<dbReference type="RefSeq" id="WP_146866199.1">
    <property type="nucleotide sequence ID" value="NZ_BJTZ01000034.1"/>
</dbReference>
<protein>
    <submittedName>
        <fullName evidence="11">Methyl-accepting chemotaxis protein</fullName>
    </submittedName>
</protein>
<name>A0A510ULW3_ALIFS</name>
<reference evidence="11 12" key="1">
    <citation type="submission" date="2019-07" db="EMBL/GenBank/DDBJ databases">
        <title>Whole genome shotgun sequence of Aliivibrio fischeri NBRC 101058.</title>
        <authorList>
            <person name="Hosoyama A."/>
            <person name="Uohara A."/>
            <person name="Ohji S."/>
            <person name="Ichikawa N."/>
        </authorList>
    </citation>
    <scope>NUCLEOTIDE SEQUENCE [LARGE SCALE GENOMIC DNA]</scope>
    <source>
        <strain evidence="11 12">NBRC 101058</strain>
    </source>
</reference>
<evidence type="ECO:0000256" key="4">
    <source>
        <dbReference type="ARBA" id="ARBA00023136"/>
    </source>
</evidence>
<comment type="caution">
    <text evidence="11">The sequence shown here is derived from an EMBL/GenBank/DDBJ whole genome shotgun (WGS) entry which is preliminary data.</text>
</comment>
<feature type="transmembrane region" description="Helical" evidence="8">
    <location>
        <begin position="13"/>
        <end position="33"/>
    </location>
</feature>
<dbReference type="EMBL" id="BJTZ01000034">
    <property type="protein sequence ID" value="GEK15632.1"/>
    <property type="molecule type" value="Genomic_DNA"/>
</dbReference>
<dbReference type="Pfam" id="PF00672">
    <property type="entry name" value="HAMP"/>
    <property type="match status" value="1"/>
</dbReference>
<feature type="domain" description="Methyl-accepting transducer" evidence="9">
    <location>
        <begin position="274"/>
        <end position="510"/>
    </location>
</feature>
<keyword evidence="2 8" id="KW-0812">Transmembrane</keyword>
<evidence type="ECO:0000256" key="2">
    <source>
        <dbReference type="ARBA" id="ARBA00022692"/>
    </source>
</evidence>
<dbReference type="CDD" id="cd06225">
    <property type="entry name" value="HAMP"/>
    <property type="match status" value="1"/>
</dbReference>
<sequence length="546" mass="59541">MKLIGRLSISYKIAMPIIAIVLLFSVISVLNIVNLNKQTEMNHTLVELVEPVNDSLEDAYRDLYQVVAATQGLMLSKSQADIEHHTFEFKDNAYKAVPRMKKVQDLYDNQILPMDTASELTVLITATQRWIQLYEPLFERPETAQAYYAQNSAELEAQFKVIRKQLKSISRLIMAEQVKLREQSQTGIASGKLVSQVGAISAIIVAMLALWLSINWIVKPICSLESAMSDVASGEGDLSKRISVDSIDELGKLAQAFNQFISKIHGTVQEVIVSSTAVRVEMESIKTQTQNVAQFSMNQQQESEVVAAAVHEMQVTSSTVNENANDAAEASQGATAEAEVTDNILQQTVGSIQSLADEINQAGKVIQTLDTDVANIASILDVIKGIAEQTNLLALNAAIEAARAGEQGRGFAVVADEVRALASKTQDSTGEIQKMIERLQLGAKEAVQAINASNQSGVETIELANQASQSLTQITNAIIVMNDMNTHIATAANQQSQVSEDVNNNVQRITDNSGQMVEMVNQSESACALLSEQCERLDQLVSQFRV</sequence>
<dbReference type="PANTHER" id="PTHR32089:SF119">
    <property type="entry name" value="METHYL-ACCEPTING CHEMOTAXIS PROTEIN CTPL"/>
    <property type="match status" value="1"/>
</dbReference>
<evidence type="ECO:0000256" key="6">
    <source>
        <dbReference type="ARBA" id="ARBA00029447"/>
    </source>
</evidence>
<evidence type="ECO:0000256" key="8">
    <source>
        <dbReference type="SAM" id="Phobius"/>
    </source>
</evidence>
<evidence type="ECO:0000256" key="3">
    <source>
        <dbReference type="ARBA" id="ARBA00022989"/>
    </source>
</evidence>
<dbReference type="InterPro" id="IPR003660">
    <property type="entry name" value="HAMP_dom"/>
</dbReference>
<feature type="domain" description="HAMP" evidence="10">
    <location>
        <begin position="215"/>
        <end position="269"/>
    </location>
</feature>
<keyword evidence="5 7" id="KW-0807">Transducer</keyword>
<dbReference type="AlphaFoldDB" id="A0A510ULW3"/>
<gene>
    <name evidence="11" type="ORF">AFI02nite_36680</name>
</gene>